<comment type="caution">
    <text evidence="1">The sequence shown here is derived from an EMBL/GenBank/DDBJ whole genome shotgun (WGS) entry which is preliminary data.</text>
</comment>
<reference evidence="1" key="2">
    <citation type="journal article" date="2014" name="Int. J. Syst. Evol. Microbiol.">
        <title>Complete genome sequence of Corynebacterium casei LMG S-19264T (=DSM 44701T), isolated from a smear-ripened cheese.</title>
        <authorList>
            <consortium name="US DOE Joint Genome Institute (JGI-PGF)"/>
            <person name="Walter F."/>
            <person name="Albersmeier A."/>
            <person name="Kalinowski J."/>
            <person name="Ruckert C."/>
        </authorList>
    </citation>
    <scope>NUCLEOTIDE SEQUENCE</scope>
    <source>
        <strain evidence="1">CGMCC 1.8885</strain>
    </source>
</reference>
<evidence type="ECO:0008006" key="5">
    <source>
        <dbReference type="Google" id="ProtNLM"/>
    </source>
</evidence>
<dbReference type="Gene3D" id="1.10.10.10">
    <property type="entry name" value="Winged helix-like DNA-binding domain superfamily/Winged helix DNA-binding domain"/>
    <property type="match status" value="1"/>
</dbReference>
<accession>A0AAV4K2B8</accession>
<dbReference type="InterPro" id="IPR009057">
    <property type="entry name" value="Homeodomain-like_sf"/>
</dbReference>
<sequence length="127" mass="14502">MKVVGAAGYGNDLRERIVASVQRGATITEVARQYEVAHITVRTYLKKMQEGTLEQRISPPGRPRTVQAEHEAKLLEQLDSHPDATLEEHARMLHEATGLKISYRTVDRVFQRHHITHKKNAGRQRTE</sequence>
<organism evidence="1 4">
    <name type="scientific">Deinococcus wulumuqiensis</name>
    <dbReference type="NCBI Taxonomy" id="980427"/>
    <lineage>
        <taxon>Bacteria</taxon>
        <taxon>Thermotogati</taxon>
        <taxon>Deinococcota</taxon>
        <taxon>Deinococci</taxon>
        <taxon>Deinococcales</taxon>
        <taxon>Deinococcaceae</taxon>
        <taxon>Deinococcus</taxon>
    </lineage>
</organism>
<evidence type="ECO:0000313" key="2">
    <source>
        <dbReference type="EMBL" id="GGP29863.1"/>
    </source>
</evidence>
<dbReference type="Proteomes" id="UP000630135">
    <property type="component" value="Unassembled WGS sequence"/>
</dbReference>
<reference evidence="2" key="1">
    <citation type="journal article" date="2014" name="Int. J. Syst. Evol. Microbiol.">
        <title>Complete genome of a new Firmicutes species belonging to the dominant human colonic microbiota ('Ruminococcus bicirculans') reveals two chromosomes and a selective capacity to utilize plant glucans.</title>
        <authorList>
            <consortium name="NISC Comparative Sequencing Program"/>
            <person name="Wegmann U."/>
            <person name="Louis P."/>
            <person name="Goesmann A."/>
            <person name="Henrissat B."/>
            <person name="Duncan S.H."/>
            <person name="Flint H.J."/>
        </authorList>
    </citation>
    <scope>NUCLEOTIDE SEQUENCE</scope>
    <source>
        <strain evidence="2">CGMCC 1.8884</strain>
    </source>
</reference>
<dbReference type="Proteomes" id="UP000652720">
    <property type="component" value="Unassembled WGS sequence"/>
</dbReference>
<dbReference type="EMBL" id="BMMA01000003">
    <property type="protein sequence ID" value="GGI74329.1"/>
    <property type="molecule type" value="Genomic_DNA"/>
</dbReference>
<dbReference type="Pfam" id="PF13565">
    <property type="entry name" value="HTH_32"/>
    <property type="match status" value="1"/>
</dbReference>
<dbReference type="InterPro" id="IPR036388">
    <property type="entry name" value="WH-like_DNA-bd_sf"/>
</dbReference>
<evidence type="ECO:0000313" key="4">
    <source>
        <dbReference type="Proteomes" id="UP000652720"/>
    </source>
</evidence>
<reference evidence="1" key="4">
    <citation type="submission" date="2023-08" db="EMBL/GenBank/DDBJ databases">
        <authorList>
            <person name="Sun Q."/>
            <person name="Zhou Y."/>
        </authorList>
    </citation>
    <scope>NUCLEOTIDE SEQUENCE</scope>
    <source>
        <strain evidence="2">CGMCC 1.8884</strain>
        <strain evidence="1">CGMCC 1.8885</strain>
    </source>
</reference>
<reference evidence="3" key="3">
    <citation type="journal article" date="2019" name="Int. J. Syst. Evol. Microbiol.">
        <title>The Global Catalogue of Microorganisms (GCM) 10K type strain sequencing project: providing services to taxonomists for standard genome sequencing and annotation.</title>
        <authorList>
            <consortium name="The Broad Institute Genomics Platform"/>
            <consortium name="The Broad Institute Genome Sequencing Center for Infectious Disease"/>
            <person name="Wu L."/>
            <person name="Ma J."/>
        </authorList>
    </citation>
    <scope>NUCLEOTIDE SEQUENCE [LARGE SCALE GENOMIC DNA]</scope>
    <source>
        <strain evidence="3">CGMCC 1.8884</strain>
    </source>
</reference>
<dbReference type="EMBL" id="BMLZ01000016">
    <property type="protein sequence ID" value="GGP29863.1"/>
    <property type="molecule type" value="Genomic_DNA"/>
</dbReference>
<dbReference type="SUPFAM" id="SSF46689">
    <property type="entry name" value="Homeodomain-like"/>
    <property type="match status" value="1"/>
</dbReference>
<evidence type="ECO:0000313" key="3">
    <source>
        <dbReference type="Proteomes" id="UP000630135"/>
    </source>
</evidence>
<protein>
    <recommendedName>
        <fullName evidence="5">Transposase</fullName>
    </recommendedName>
</protein>
<keyword evidence="3" id="KW-1185">Reference proteome</keyword>
<dbReference type="AlphaFoldDB" id="A0AAV4K2B8"/>
<gene>
    <name evidence="2" type="ORF">GCM10008021_15140</name>
    <name evidence="1" type="ORF">GCM10010914_05490</name>
</gene>
<proteinExistence type="predicted"/>
<evidence type="ECO:0000313" key="1">
    <source>
        <dbReference type="EMBL" id="GGI74329.1"/>
    </source>
</evidence>
<name>A0AAV4K2B8_9DEIO</name>